<feature type="non-terminal residue" evidence="1">
    <location>
        <position position="1"/>
    </location>
</feature>
<comment type="caution">
    <text evidence="1">The sequence shown here is derived from an EMBL/GenBank/DDBJ whole genome shotgun (WGS) entry which is preliminary data.</text>
</comment>
<dbReference type="EMBL" id="CAJVPW010012600">
    <property type="protein sequence ID" value="CAG8636964.1"/>
    <property type="molecule type" value="Genomic_DNA"/>
</dbReference>
<protein>
    <submittedName>
        <fullName evidence="1">15706_t:CDS:1</fullName>
    </submittedName>
</protein>
<gene>
    <name evidence="1" type="ORF">SPELUC_LOCUS8417</name>
</gene>
<sequence>KFKSLATDLQLKASQIFEKEGSTLSPSSPDQYLRRRTQPLRSLDLFVYIHANFSWILKACGRRLQEKHINDQTLFPNTSFLSQHSVFHTPTENNVDNKIPSNSMEESGTWIENLKSLQNMLGVVNFRKLILNFIRGNQLIICGSDSKTIKSIVSIIKDLVSNGCSVMENGADYQPITKCNILCIPSSTKIPSEMNFLNIFLHIYNIPSKDEDSKKIKFNLENGIDEHTIGIVNVNGSYSPPNLYINQLSEILNLNLSPELMNMRLEMFKEEWSR</sequence>
<proteinExistence type="predicted"/>
<evidence type="ECO:0000313" key="1">
    <source>
        <dbReference type="EMBL" id="CAG8636964.1"/>
    </source>
</evidence>
<dbReference type="Proteomes" id="UP000789366">
    <property type="component" value="Unassembled WGS sequence"/>
</dbReference>
<name>A0ACA9N987_9GLOM</name>
<accession>A0ACA9N987</accession>
<reference evidence="1" key="1">
    <citation type="submission" date="2021-06" db="EMBL/GenBank/DDBJ databases">
        <authorList>
            <person name="Kallberg Y."/>
            <person name="Tangrot J."/>
            <person name="Rosling A."/>
        </authorList>
    </citation>
    <scope>NUCLEOTIDE SEQUENCE</scope>
    <source>
        <strain evidence="1">28 12/20/2015</strain>
    </source>
</reference>
<keyword evidence="2" id="KW-1185">Reference proteome</keyword>
<organism evidence="1 2">
    <name type="scientific">Cetraspora pellucida</name>
    <dbReference type="NCBI Taxonomy" id="1433469"/>
    <lineage>
        <taxon>Eukaryota</taxon>
        <taxon>Fungi</taxon>
        <taxon>Fungi incertae sedis</taxon>
        <taxon>Mucoromycota</taxon>
        <taxon>Glomeromycotina</taxon>
        <taxon>Glomeromycetes</taxon>
        <taxon>Diversisporales</taxon>
        <taxon>Gigasporaceae</taxon>
        <taxon>Cetraspora</taxon>
    </lineage>
</organism>
<evidence type="ECO:0000313" key="2">
    <source>
        <dbReference type="Proteomes" id="UP000789366"/>
    </source>
</evidence>